<dbReference type="InParanoid" id="B2W2V2"/>
<dbReference type="InterPro" id="IPR027417">
    <property type="entry name" value="P-loop_NTPase"/>
</dbReference>
<sequence length="610" mass="68324">MVPYGKPGSSAWFFHRIPDFNHNESGPAQAWRVIVQKIKDSIPAELMADMANVKGAQGYCCTPARPWWLQYVNNGCKRLEYAIVFPNAVLETDMGLLPNPWAYVNAWIPAVLWEYAAVLASKEQSHKPMTMNWRVEKASQSLNEVYLVSIPNIYVHTRMAFAVNCVAVELLIPSRSHVLGNEKQTRIWGSSYALPGLEHDIKVLTNNPFTGIKIRTSKICLKTPSVVLDTLTSLEVIGQTKGSNFGHRQSNSLERFCLNETVLGRCDQARTSPNFVNEYRYSGKSCAEQIKVLRRVHAQLDRCDEHQEAAIIGALSGCRHGLLVLDGPAGPGKTTTSAKCALCLTEIWKNVMVVMKSKIAADRIAEGIMLRFEKHGVGKSREIIRLDKDKDEETHTKLAYRRDASLDLEKGSVAIEWGVENSVDPVPETVMTASVSAPVERYARDHYKHDRVSQDYLFARRMFVADACPSSRTKMRSLHDELARRVIRSTMVEDANTVTAIELLPLLVACSPRLVALTGDTRQGRPKVYSKLSGSNPYGGLLGLPVYQLKYNHRQVGQLREHTKFSAAVKKACQSSSMLMRQLETPMANNERLIIINIDSRDKKLESNLT</sequence>
<organism evidence="1 2">
    <name type="scientific">Pyrenophora tritici-repentis (strain Pt-1C-BFP)</name>
    <name type="common">Wheat tan spot fungus</name>
    <name type="synonym">Drechslera tritici-repentis</name>
    <dbReference type="NCBI Taxonomy" id="426418"/>
    <lineage>
        <taxon>Eukaryota</taxon>
        <taxon>Fungi</taxon>
        <taxon>Dikarya</taxon>
        <taxon>Ascomycota</taxon>
        <taxon>Pezizomycotina</taxon>
        <taxon>Dothideomycetes</taxon>
        <taxon>Pleosporomycetidae</taxon>
        <taxon>Pleosporales</taxon>
        <taxon>Pleosporineae</taxon>
        <taxon>Pleosporaceae</taxon>
        <taxon>Pyrenophora</taxon>
    </lineage>
</organism>
<gene>
    <name evidence="1" type="ORF">PTRG_03750</name>
</gene>
<dbReference type="AlphaFoldDB" id="B2W2V2"/>
<dbReference type="HOGENOM" id="CLU_447683_0_0_1"/>
<name>B2W2V2_PYRTR</name>
<dbReference type="SUPFAM" id="SSF52540">
    <property type="entry name" value="P-loop containing nucleoside triphosphate hydrolases"/>
    <property type="match status" value="1"/>
</dbReference>
<dbReference type="EMBL" id="DS231617">
    <property type="protein sequence ID" value="EDU46588.1"/>
    <property type="molecule type" value="Genomic_DNA"/>
</dbReference>
<evidence type="ECO:0000313" key="2">
    <source>
        <dbReference type="Proteomes" id="UP000001471"/>
    </source>
</evidence>
<evidence type="ECO:0000313" key="1">
    <source>
        <dbReference type="EMBL" id="EDU46588.1"/>
    </source>
</evidence>
<reference evidence="2" key="1">
    <citation type="journal article" date="2013" name="G3 (Bethesda)">
        <title>Comparative genomics of a plant-pathogenic fungus, Pyrenophora tritici-repentis, reveals transduplication and the impact of repeat elements on pathogenicity and population divergence.</title>
        <authorList>
            <person name="Manning V.A."/>
            <person name="Pandelova I."/>
            <person name="Dhillon B."/>
            <person name="Wilhelm L.J."/>
            <person name="Goodwin S.B."/>
            <person name="Berlin A.M."/>
            <person name="Figueroa M."/>
            <person name="Freitag M."/>
            <person name="Hane J.K."/>
            <person name="Henrissat B."/>
            <person name="Holman W.H."/>
            <person name="Kodira C.D."/>
            <person name="Martin J."/>
            <person name="Oliver R.P."/>
            <person name="Robbertse B."/>
            <person name="Schackwitz W."/>
            <person name="Schwartz D.C."/>
            <person name="Spatafora J.W."/>
            <person name="Turgeon B.G."/>
            <person name="Yandava C."/>
            <person name="Young S."/>
            <person name="Zhou S."/>
            <person name="Zeng Q."/>
            <person name="Grigoriev I.V."/>
            <person name="Ma L.-J."/>
            <person name="Ciuffetti L.M."/>
        </authorList>
    </citation>
    <scope>NUCLEOTIDE SEQUENCE [LARGE SCALE GENOMIC DNA]</scope>
    <source>
        <strain evidence="2">Pt-1C-BFP</strain>
    </source>
</reference>
<accession>B2W2V2</accession>
<dbReference type="Proteomes" id="UP000001471">
    <property type="component" value="Unassembled WGS sequence"/>
</dbReference>
<protein>
    <submittedName>
        <fullName evidence="1">Uncharacterized protein</fullName>
    </submittedName>
</protein>
<proteinExistence type="predicted"/>
<dbReference type="Gene3D" id="3.40.50.300">
    <property type="entry name" value="P-loop containing nucleotide triphosphate hydrolases"/>
    <property type="match status" value="1"/>
</dbReference>